<dbReference type="EMBL" id="CP007128">
    <property type="protein sequence ID" value="AHG90151.1"/>
    <property type="molecule type" value="Genomic_DNA"/>
</dbReference>
<dbReference type="InParanoid" id="W0RH85"/>
<organism evidence="2 3">
    <name type="scientific">Gemmatirosa kalamazoonensis</name>
    <dbReference type="NCBI Taxonomy" id="861299"/>
    <lineage>
        <taxon>Bacteria</taxon>
        <taxon>Pseudomonadati</taxon>
        <taxon>Gemmatimonadota</taxon>
        <taxon>Gemmatimonadia</taxon>
        <taxon>Gemmatimonadales</taxon>
        <taxon>Gemmatimonadaceae</taxon>
        <taxon>Gemmatirosa</taxon>
    </lineage>
</organism>
<reference evidence="2 3" key="1">
    <citation type="journal article" date="2014" name="Genome Announc.">
        <title>Genome Sequence and Methylome of Soil Bacterium Gemmatirosa kalamazoonensis KBS708T, a Member of the Rarely Cultivated Gemmatimonadetes Phylum.</title>
        <authorList>
            <person name="Debruyn J.M."/>
            <person name="Radosevich M."/>
            <person name="Wommack K.E."/>
            <person name="Polson S.W."/>
            <person name="Hauser L.J."/>
            <person name="Fawaz M.N."/>
            <person name="Korlach J."/>
            <person name="Tsai Y.C."/>
        </authorList>
    </citation>
    <scope>NUCLEOTIDE SEQUENCE [LARGE SCALE GENOMIC DNA]</scope>
    <source>
        <strain evidence="2 3">KBS708</strain>
    </source>
</reference>
<keyword evidence="3" id="KW-1185">Reference proteome</keyword>
<feature type="region of interest" description="Disordered" evidence="1">
    <location>
        <begin position="31"/>
        <end position="53"/>
    </location>
</feature>
<dbReference type="Proteomes" id="UP000019151">
    <property type="component" value="Chromosome"/>
</dbReference>
<dbReference type="KEGG" id="gba:J421_2614"/>
<dbReference type="OrthoDB" id="9809702at2"/>
<dbReference type="RefSeq" id="WP_158508785.1">
    <property type="nucleotide sequence ID" value="NZ_CP007128.1"/>
</dbReference>
<name>W0RH85_9BACT</name>
<evidence type="ECO:0000313" key="2">
    <source>
        <dbReference type="EMBL" id="AHG90151.1"/>
    </source>
</evidence>
<gene>
    <name evidence="2" type="ORF">J421_2614</name>
</gene>
<evidence type="ECO:0000313" key="3">
    <source>
        <dbReference type="Proteomes" id="UP000019151"/>
    </source>
</evidence>
<sequence>MKQIRQKSDVQEAMGIVISAGKSYDAPPRFAAFEWAPGPEPIATNDATEPRAA</sequence>
<dbReference type="AlphaFoldDB" id="W0RH85"/>
<proteinExistence type="predicted"/>
<accession>W0RH85</accession>
<evidence type="ECO:0000256" key="1">
    <source>
        <dbReference type="SAM" id="MobiDB-lite"/>
    </source>
</evidence>
<dbReference type="HOGENOM" id="CLU_3061923_0_0_0"/>
<protein>
    <submittedName>
        <fullName evidence="2">Uncharacterized protein</fullName>
    </submittedName>
</protein>